<keyword evidence="5" id="KW-0808">Transferase</keyword>
<dbReference type="Gene3D" id="3.30.565.10">
    <property type="entry name" value="Histidine kinase-like ATPase, C-terminal domain"/>
    <property type="match status" value="1"/>
</dbReference>
<dbReference type="PANTHER" id="PTHR35526">
    <property type="entry name" value="ANTI-SIGMA-F FACTOR RSBW-RELATED"/>
    <property type="match status" value="1"/>
</dbReference>
<dbReference type="SUPFAM" id="SSF55874">
    <property type="entry name" value="ATPase domain of HSP90 chaperone/DNA topoisomerase II/histidine kinase"/>
    <property type="match status" value="1"/>
</dbReference>
<dbReference type="AlphaFoldDB" id="A0A2P8DEL2"/>
<evidence type="ECO:0000256" key="1">
    <source>
        <dbReference type="ARBA" id="ARBA00022527"/>
    </source>
</evidence>
<evidence type="ECO:0000313" key="6">
    <source>
        <dbReference type="Proteomes" id="UP000240542"/>
    </source>
</evidence>
<organism evidence="5 6">
    <name type="scientific">Murinocardiopsis flavida</name>
    <dbReference type="NCBI Taxonomy" id="645275"/>
    <lineage>
        <taxon>Bacteria</taxon>
        <taxon>Bacillati</taxon>
        <taxon>Actinomycetota</taxon>
        <taxon>Actinomycetes</taxon>
        <taxon>Streptosporangiales</taxon>
        <taxon>Nocardiopsidaceae</taxon>
        <taxon>Murinocardiopsis</taxon>
    </lineage>
</organism>
<sequence>MSAAASVLAVVHTAVFAAVPARVAAARSWAVTASHLHGEAAADLALIVSELATNVCRHSCSARPGGAYTLTLTRYEDRVRITVTDAGPRPVPAPRPRPASEAEESGRGLALVAAVAHAWGVDNATGGTRVWAEVRTAPDAGV</sequence>
<dbReference type="Proteomes" id="UP000240542">
    <property type="component" value="Unassembled WGS sequence"/>
</dbReference>
<keyword evidence="3" id="KW-0732">Signal</keyword>
<dbReference type="InterPro" id="IPR050267">
    <property type="entry name" value="Anti-sigma-factor_SerPK"/>
</dbReference>
<dbReference type="CDD" id="cd16936">
    <property type="entry name" value="HATPase_RsbW-like"/>
    <property type="match status" value="1"/>
</dbReference>
<name>A0A2P8DEL2_9ACTN</name>
<feature type="region of interest" description="Disordered" evidence="2">
    <location>
        <begin position="85"/>
        <end position="105"/>
    </location>
</feature>
<evidence type="ECO:0000256" key="2">
    <source>
        <dbReference type="SAM" id="MobiDB-lite"/>
    </source>
</evidence>
<keyword evidence="5" id="KW-0418">Kinase</keyword>
<keyword evidence="6" id="KW-1185">Reference proteome</keyword>
<evidence type="ECO:0000259" key="4">
    <source>
        <dbReference type="Pfam" id="PF13581"/>
    </source>
</evidence>
<dbReference type="InterPro" id="IPR036890">
    <property type="entry name" value="HATPase_C_sf"/>
</dbReference>
<feature type="domain" description="Histidine kinase/HSP90-like ATPase" evidence="4">
    <location>
        <begin position="16"/>
        <end position="132"/>
    </location>
</feature>
<evidence type="ECO:0000313" key="5">
    <source>
        <dbReference type="EMBL" id="PSK95653.1"/>
    </source>
</evidence>
<dbReference type="Pfam" id="PF13581">
    <property type="entry name" value="HATPase_c_2"/>
    <property type="match status" value="1"/>
</dbReference>
<keyword evidence="1" id="KW-0723">Serine/threonine-protein kinase</keyword>
<comment type="caution">
    <text evidence="5">The sequence shown here is derived from an EMBL/GenBank/DDBJ whole genome shotgun (WGS) entry which is preliminary data.</text>
</comment>
<accession>A0A2P8DEL2</accession>
<reference evidence="5 6" key="1">
    <citation type="submission" date="2018-03" db="EMBL/GenBank/DDBJ databases">
        <title>Genomic Encyclopedia of Archaeal and Bacterial Type Strains, Phase II (KMG-II): from individual species to whole genera.</title>
        <authorList>
            <person name="Goeker M."/>
        </authorList>
    </citation>
    <scope>NUCLEOTIDE SEQUENCE [LARGE SCALE GENOMIC DNA]</scope>
    <source>
        <strain evidence="5 6">DSM 45312</strain>
    </source>
</reference>
<feature type="chain" id="PRO_5015135948" evidence="3">
    <location>
        <begin position="18"/>
        <end position="142"/>
    </location>
</feature>
<feature type="signal peptide" evidence="3">
    <location>
        <begin position="1"/>
        <end position="17"/>
    </location>
</feature>
<dbReference type="PANTHER" id="PTHR35526:SF3">
    <property type="entry name" value="ANTI-SIGMA-F FACTOR RSBW"/>
    <property type="match status" value="1"/>
</dbReference>
<dbReference type="RefSeq" id="WP_106584585.1">
    <property type="nucleotide sequence ID" value="NZ_PYGA01000014.1"/>
</dbReference>
<dbReference type="EMBL" id="PYGA01000014">
    <property type="protein sequence ID" value="PSK95653.1"/>
    <property type="molecule type" value="Genomic_DNA"/>
</dbReference>
<evidence type="ECO:0000256" key="3">
    <source>
        <dbReference type="SAM" id="SignalP"/>
    </source>
</evidence>
<dbReference type="GO" id="GO:0004674">
    <property type="term" value="F:protein serine/threonine kinase activity"/>
    <property type="evidence" value="ECO:0007669"/>
    <property type="project" value="UniProtKB-KW"/>
</dbReference>
<protein>
    <submittedName>
        <fullName evidence="5">Anti-sigma regulatory factor (Ser/Thr protein kinase)</fullName>
    </submittedName>
</protein>
<dbReference type="OrthoDB" id="3425746at2"/>
<proteinExistence type="predicted"/>
<dbReference type="InterPro" id="IPR003594">
    <property type="entry name" value="HATPase_dom"/>
</dbReference>
<gene>
    <name evidence="5" type="ORF">CLV63_11486</name>
</gene>